<dbReference type="EMBL" id="CP001928">
    <property type="protein sequence ID" value="ADI37835.1"/>
    <property type="molecule type" value="Genomic_DNA"/>
</dbReference>
<dbReference type="Proteomes" id="UP000001505">
    <property type="component" value="Chromosome"/>
</dbReference>
<evidence type="ECO:0000313" key="7">
    <source>
        <dbReference type="Proteomes" id="UP000001505"/>
    </source>
</evidence>
<dbReference type="InterPro" id="IPR029061">
    <property type="entry name" value="THDP-binding"/>
</dbReference>
<dbReference type="Pfam" id="PF00676">
    <property type="entry name" value="E1_dh"/>
    <property type="match status" value="1"/>
</dbReference>
<name>D6YUM5_WADCW</name>
<proteinExistence type="inferred from homology"/>
<dbReference type="GO" id="GO:0003863">
    <property type="term" value="F:branched-chain 2-oxo acid dehydrogenase activity"/>
    <property type="evidence" value="ECO:0007669"/>
    <property type="project" value="UniProtKB-EC"/>
</dbReference>
<comment type="similarity">
    <text evidence="4">Belongs to the BCKDHA family.</text>
</comment>
<dbReference type="GO" id="GO:0009083">
    <property type="term" value="P:branched-chain amino acid catabolic process"/>
    <property type="evidence" value="ECO:0007669"/>
    <property type="project" value="TreeGrafter"/>
</dbReference>
<evidence type="ECO:0000256" key="2">
    <source>
        <dbReference type="ARBA" id="ARBA00023002"/>
    </source>
</evidence>
<dbReference type="CDD" id="cd02000">
    <property type="entry name" value="TPP_E1_PDC_ADC_BCADC"/>
    <property type="match status" value="1"/>
</dbReference>
<dbReference type="PANTHER" id="PTHR43380">
    <property type="entry name" value="2-OXOISOVALERATE DEHYDROGENASE SUBUNIT ALPHA, MITOCHONDRIAL"/>
    <property type="match status" value="1"/>
</dbReference>
<dbReference type="EC" id="1.2.4.4" evidence="4"/>
<evidence type="ECO:0000256" key="1">
    <source>
        <dbReference type="ARBA" id="ARBA00001964"/>
    </source>
</evidence>
<sequence length="407" mass="46085">MCLEQFSFLSWQLAKLKEAQSKNIQLLFIVVRIVKLNFNLQEGKQKSMKIPTIAYLSAEGKLSSSCKTKIPEKSLLKGYRIMCLTRHNDERMITLQRQGVISFAMSSKGEECCAVASAAALKASDWMYPQYREAGIVFWRGMSVEDYVNHMFCNAKDIILGRQMPNHFGSRELNIVTVSSPIGTKIPHAAGSAYAMRVKKEKNVAICYFGEGASSEGDFHVGLTFAAVRKAPVIFFCRNNGYAISTPTSKQFGSEGVAPEGIGHGITTYRVDGNDFFAVYETVLNARKECIQGKGPVLIEAMTYRMGAHSTSDDPSRYRDDKECRKWEKRCPILRLKRYLEKKKLWNEEEEKKLQKKIKQEVDAAIAAAKEVLPPSLETLIQDVYFAPTPRLREQLQELKRFFPGRQ</sequence>
<dbReference type="InterPro" id="IPR050771">
    <property type="entry name" value="Alpha-ketoacid_DH_E1_comp"/>
</dbReference>
<keyword evidence="2 4" id="KW-0560">Oxidoreductase</keyword>
<dbReference type="InterPro" id="IPR001017">
    <property type="entry name" value="DH_E1"/>
</dbReference>
<evidence type="ECO:0000259" key="5">
    <source>
        <dbReference type="Pfam" id="PF00676"/>
    </source>
</evidence>
<dbReference type="PANTHER" id="PTHR43380:SF1">
    <property type="entry name" value="2-OXOISOVALERATE DEHYDROGENASE SUBUNIT ALPHA, MITOCHONDRIAL"/>
    <property type="match status" value="1"/>
</dbReference>
<evidence type="ECO:0000256" key="4">
    <source>
        <dbReference type="RuleBase" id="RU365014"/>
    </source>
</evidence>
<dbReference type="FunFam" id="3.40.50.970:FF:000108">
    <property type="entry name" value="2-oxoisovalerate dehydrogenase subunit alpha"/>
    <property type="match status" value="1"/>
</dbReference>
<dbReference type="SUPFAM" id="SSF52518">
    <property type="entry name" value="Thiamin diphosphate-binding fold (THDP-binding)"/>
    <property type="match status" value="1"/>
</dbReference>
<feature type="domain" description="Dehydrogenase E1 component" evidence="5">
    <location>
        <begin position="79"/>
        <end position="373"/>
    </location>
</feature>
<evidence type="ECO:0000313" key="6">
    <source>
        <dbReference type="EMBL" id="ADI37835.1"/>
    </source>
</evidence>
<reference evidence="6 7" key="1">
    <citation type="journal article" date="2010" name="PLoS ONE">
        <title>The Waddlia genome: a window into chlamydial biology.</title>
        <authorList>
            <person name="Bertelli C."/>
            <person name="Collyn F."/>
            <person name="Croxatto A."/>
            <person name="Ruckert C."/>
            <person name="Polkinghorne A."/>
            <person name="Kebbi-Beghdadi C."/>
            <person name="Goesmann A."/>
            <person name="Vaughan L."/>
            <person name="Greub G."/>
        </authorList>
    </citation>
    <scope>NUCLEOTIDE SEQUENCE [LARGE SCALE GENOMIC DNA]</scope>
    <source>
        <strain evidence="7">ATCC VR-1470 / WSU 86-1044</strain>
    </source>
</reference>
<dbReference type="STRING" id="716544.wcw_0464"/>
<accession>D6YUM5</accession>
<protein>
    <recommendedName>
        <fullName evidence="4">2-oxoisovalerate dehydrogenase subunit alpha</fullName>
        <ecNumber evidence="4">1.2.4.4</ecNumber>
    </recommendedName>
    <alternativeName>
        <fullName evidence="4">Branched-chain alpha-keto acid dehydrogenase E1 component alpha chain</fullName>
    </alternativeName>
</protein>
<keyword evidence="6" id="KW-0670">Pyruvate</keyword>
<keyword evidence="3 4" id="KW-0786">Thiamine pyrophosphate</keyword>
<organism evidence="6 7">
    <name type="scientific">Waddlia chondrophila (strain ATCC VR-1470 / WSU 86-1044)</name>
    <dbReference type="NCBI Taxonomy" id="716544"/>
    <lineage>
        <taxon>Bacteria</taxon>
        <taxon>Pseudomonadati</taxon>
        <taxon>Chlamydiota</taxon>
        <taxon>Chlamydiia</taxon>
        <taxon>Parachlamydiales</taxon>
        <taxon>Waddliaceae</taxon>
        <taxon>Waddlia</taxon>
    </lineage>
</organism>
<dbReference type="Gene3D" id="3.40.50.970">
    <property type="match status" value="1"/>
</dbReference>
<gene>
    <name evidence="6" type="primary">pdhA1</name>
    <name evidence="6" type="ordered locus">wcw_0464</name>
</gene>
<comment type="cofactor">
    <cofactor evidence="1 4">
        <name>thiamine diphosphate</name>
        <dbReference type="ChEBI" id="CHEBI:58937"/>
    </cofactor>
</comment>
<dbReference type="AlphaFoldDB" id="D6YUM5"/>
<dbReference type="eggNOG" id="COG1071">
    <property type="taxonomic scope" value="Bacteria"/>
</dbReference>
<dbReference type="KEGG" id="wch:wcw_0464"/>
<evidence type="ECO:0000256" key="3">
    <source>
        <dbReference type="ARBA" id="ARBA00023052"/>
    </source>
</evidence>
<dbReference type="HOGENOM" id="CLU_029393_1_0_0"/>
<comment type="function">
    <text evidence="4">The branched-chain alpha-keto dehydrogenase complex catalyzes the overall conversion of alpha-keto acids to acyl-CoA and CO(2). It contains multiple copies of three enzymatic components: branched-chain alpha-keto acid decarboxylase (E1), lipoamide acyltransferase (E2) and lipoamide dehydrogenase (E3).</text>
</comment>
<keyword evidence="7" id="KW-1185">Reference proteome</keyword>
<comment type="catalytic activity">
    <reaction evidence="4">
        <text>N(6)-[(R)-lipoyl]-L-lysyl-[protein] + 3-methyl-2-oxobutanoate + H(+) = N(6)-[(R)-S(8)-2-methylpropanoyldihydrolipoyl]-L-lysyl-[protein] + CO2</text>
        <dbReference type="Rhea" id="RHEA:13457"/>
        <dbReference type="Rhea" id="RHEA-COMP:10474"/>
        <dbReference type="Rhea" id="RHEA-COMP:10497"/>
        <dbReference type="ChEBI" id="CHEBI:11851"/>
        <dbReference type="ChEBI" id="CHEBI:15378"/>
        <dbReference type="ChEBI" id="CHEBI:16526"/>
        <dbReference type="ChEBI" id="CHEBI:83099"/>
        <dbReference type="ChEBI" id="CHEBI:83142"/>
        <dbReference type="EC" id="1.2.4.4"/>
    </reaction>
</comment>